<evidence type="ECO:0000313" key="2">
    <source>
        <dbReference type="EMBL" id="GMN50988.1"/>
    </source>
</evidence>
<reference evidence="2" key="1">
    <citation type="submission" date="2023-07" db="EMBL/GenBank/DDBJ databases">
        <title>draft genome sequence of fig (Ficus carica).</title>
        <authorList>
            <person name="Takahashi T."/>
            <person name="Nishimura K."/>
        </authorList>
    </citation>
    <scope>NUCLEOTIDE SEQUENCE</scope>
</reference>
<evidence type="ECO:0000313" key="3">
    <source>
        <dbReference type="Proteomes" id="UP001187192"/>
    </source>
</evidence>
<feature type="compositionally biased region" description="Basic and acidic residues" evidence="1">
    <location>
        <begin position="67"/>
        <end position="79"/>
    </location>
</feature>
<feature type="region of interest" description="Disordered" evidence="1">
    <location>
        <begin position="21"/>
        <end position="79"/>
    </location>
</feature>
<comment type="caution">
    <text evidence="2">The sequence shown here is derived from an EMBL/GenBank/DDBJ whole genome shotgun (WGS) entry which is preliminary data.</text>
</comment>
<dbReference type="Proteomes" id="UP001187192">
    <property type="component" value="Unassembled WGS sequence"/>
</dbReference>
<evidence type="ECO:0000256" key="1">
    <source>
        <dbReference type="SAM" id="MobiDB-lite"/>
    </source>
</evidence>
<dbReference type="AlphaFoldDB" id="A0AA88AA70"/>
<feature type="compositionally biased region" description="Polar residues" evidence="1">
    <location>
        <begin position="21"/>
        <end position="36"/>
    </location>
</feature>
<sequence length="79" mass="8789">MTADQSRKQCLSEMIFKLGNSGESNIFDSNTQNTEATQRHGIKDRSSTWGRGRIINGATGKQQMGEEGGRSRLVRNSDR</sequence>
<gene>
    <name evidence="2" type="ORF">TIFTF001_020150</name>
</gene>
<protein>
    <submittedName>
        <fullName evidence="2">Uncharacterized protein</fullName>
    </submittedName>
</protein>
<feature type="compositionally biased region" description="Basic and acidic residues" evidence="1">
    <location>
        <begin position="37"/>
        <end position="46"/>
    </location>
</feature>
<accession>A0AA88AA70</accession>
<dbReference type="EMBL" id="BTGU01000036">
    <property type="protein sequence ID" value="GMN50988.1"/>
    <property type="molecule type" value="Genomic_DNA"/>
</dbReference>
<keyword evidence="3" id="KW-1185">Reference proteome</keyword>
<name>A0AA88AA70_FICCA</name>
<organism evidence="2 3">
    <name type="scientific">Ficus carica</name>
    <name type="common">Common fig</name>
    <dbReference type="NCBI Taxonomy" id="3494"/>
    <lineage>
        <taxon>Eukaryota</taxon>
        <taxon>Viridiplantae</taxon>
        <taxon>Streptophyta</taxon>
        <taxon>Embryophyta</taxon>
        <taxon>Tracheophyta</taxon>
        <taxon>Spermatophyta</taxon>
        <taxon>Magnoliopsida</taxon>
        <taxon>eudicotyledons</taxon>
        <taxon>Gunneridae</taxon>
        <taxon>Pentapetalae</taxon>
        <taxon>rosids</taxon>
        <taxon>fabids</taxon>
        <taxon>Rosales</taxon>
        <taxon>Moraceae</taxon>
        <taxon>Ficeae</taxon>
        <taxon>Ficus</taxon>
    </lineage>
</organism>
<proteinExistence type="predicted"/>